<evidence type="ECO:0000313" key="2">
    <source>
        <dbReference type="EMBL" id="SDH89111.1"/>
    </source>
</evidence>
<feature type="domain" description="Virulence-associated protein E-like" evidence="1">
    <location>
        <begin position="83"/>
        <end position="291"/>
    </location>
</feature>
<dbReference type="AlphaFoldDB" id="A0A1G8G466"/>
<dbReference type="PANTHER" id="PTHR34985">
    <property type="entry name" value="SLR0554 PROTEIN"/>
    <property type="match status" value="1"/>
</dbReference>
<dbReference type="STRING" id="178355.SAMN04488062_11715"/>
<dbReference type="Pfam" id="PF05272">
    <property type="entry name" value="VapE-like_dom"/>
    <property type="match status" value="1"/>
</dbReference>
<dbReference type="InterPro" id="IPR027417">
    <property type="entry name" value="P-loop_NTPase"/>
</dbReference>
<dbReference type="RefSeq" id="WP_091258548.1">
    <property type="nucleotide sequence ID" value="NZ_FNDB01000017.1"/>
</dbReference>
<dbReference type="EMBL" id="FNDB01000017">
    <property type="protein sequence ID" value="SDH89111.1"/>
    <property type="molecule type" value="Genomic_DNA"/>
</dbReference>
<reference evidence="3" key="1">
    <citation type="submission" date="2016-10" db="EMBL/GenBank/DDBJ databases">
        <authorList>
            <person name="Varghese N."/>
            <person name="Submissions S."/>
        </authorList>
    </citation>
    <scope>NUCLEOTIDE SEQUENCE [LARGE SCALE GENOMIC DNA]</scope>
    <source>
        <strain evidence="3">CGMCC 1.2747</strain>
    </source>
</reference>
<name>A0A1G8G466_9FLAO</name>
<protein>
    <submittedName>
        <fullName evidence="2">Virulence-associated protein E</fullName>
    </submittedName>
</protein>
<sequence length="371" mass="43790">MIEQYLNERYSFKFNEILNRTYYKDKEAKEKFLLLKDYKLNSIKRELNNNSIPATKSDLKCLLESDYVTNQNPFKDYFKNLPKWDTKKDYILELCKTVKTTNDEDFYWAFKKWLVATVACSIEDDTTNQTVLIFTGKQGIGKTSWFQKLMPNNLKDYFYSGVINPANKDTTLLMSEKFIINLDELAAFNKKQIEAFKEMITKSTITERRAYAHFTEDYIRRASFVGSSNHNEILMDVTGNRRFLCFEATEIDYQHQINLDLVYSQAIHLLKSKDFKYHFDKEDVLPLEENNKMFIQSSEEVGWIEELFTIPSDTDKVEYMNATEIADYIKSKKGTYLKIDVQQIGKIMTSKDFPRKKIKGSWKYMIIKNNG</sequence>
<accession>A0A1G8G466</accession>
<dbReference type="OrthoDB" id="9801888at2"/>
<dbReference type="Proteomes" id="UP000199274">
    <property type="component" value="Unassembled WGS sequence"/>
</dbReference>
<evidence type="ECO:0000313" key="3">
    <source>
        <dbReference type="Proteomes" id="UP000199274"/>
    </source>
</evidence>
<dbReference type="PANTHER" id="PTHR34985:SF1">
    <property type="entry name" value="SLR0554 PROTEIN"/>
    <property type="match status" value="1"/>
</dbReference>
<keyword evidence="3" id="KW-1185">Reference proteome</keyword>
<proteinExistence type="predicted"/>
<dbReference type="SUPFAM" id="SSF52540">
    <property type="entry name" value="P-loop containing nucleoside triphosphate hydrolases"/>
    <property type="match status" value="1"/>
</dbReference>
<organism evidence="2 3">
    <name type="scientific">Flavobacterium omnivorum</name>
    <dbReference type="NCBI Taxonomy" id="178355"/>
    <lineage>
        <taxon>Bacteria</taxon>
        <taxon>Pseudomonadati</taxon>
        <taxon>Bacteroidota</taxon>
        <taxon>Flavobacteriia</taxon>
        <taxon>Flavobacteriales</taxon>
        <taxon>Flavobacteriaceae</taxon>
        <taxon>Flavobacterium</taxon>
    </lineage>
</organism>
<gene>
    <name evidence="2" type="ORF">SAMN04488062_11715</name>
</gene>
<evidence type="ECO:0000259" key="1">
    <source>
        <dbReference type="Pfam" id="PF05272"/>
    </source>
</evidence>
<dbReference type="InterPro" id="IPR007936">
    <property type="entry name" value="VapE-like_dom"/>
</dbReference>